<gene>
    <name evidence="3" type="ORF">GCM10007940_12800</name>
</gene>
<dbReference type="InterPro" id="IPR040530">
    <property type="entry name" value="T6SS_TssR-like_N"/>
</dbReference>
<sequence>MGKPVKFDRPIDYAAEADQLRFQNARDKYDKDAPWIVVSDRDNNPTYKKPDESSEQMETIGFKSYFYVVDEKDEWIHIIQARTSGLKVSKLNKDYGWVPKSKMLLWTSGLVDDITRIHKKAFLLNKVQDIERILREDSKDFAKIYSGPLTNKIADKKTIYEFYFVYKKENDRYLLGKESLVSSSRVENVIVGWVDRKKAADWNTRIALEPNFDQLAFEERQNNPDLRVIGFTDLGGVNGNATTGAIIDEKKAWDNDPINISSNKLASSNPRRFKGSVVRFPMLKSYPDAFQSGAIGEIQTKSMKDVVNSVSEVDYSGIVEGVKESSTSRDNYNVFFLIEGTRQLAKYKQSVLNTIENLERNFGDEVKIRYGAAVYRDTPEEQIGKLFEIQPLVNDKAKVINFINQAEFDQWHDNDEYTALYYAMNEMLLKGSFSDNHTNIIFLIGNNADYKFDRARKQLAQESNDKTLLEADGILDNLAKINAHLIAVQCMNQGNRSCAKYPSMGASFIVEASKRQHREYSSITEYFPGAKIVNPSMPDMDEGKMLEMTGGPNVGKVLKPERNAEISQKELQDYMEETIVDIQEFVEDHWEKMANITFDGDAMDLEQSSGVWEPAIAREVYRLIQKRKENKSFSEDDLKKIIDQKYHLYREIFLVKRVKGAKHDAMSYVMFMPKEDLKDYIRTLKKLAGASDGSPDQQREALFLTFTELLKQFTGNSGLSRKDIEKTSVDELRAIMQGIEGEGLQIGEGMEFKIGSILSPRKMGEAELEKLIVDILDKLDGLESIYRLGDRYEFSYSTADNTYFWIPVQYTL</sequence>
<evidence type="ECO:0008006" key="5">
    <source>
        <dbReference type="Google" id="ProtNLM"/>
    </source>
</evidence>
<feature type="domain" description="Type VI secretion system TssR-like VWA" evidence="2">
    <location>
        <begin position="330"/>
        <end position="496"/>
    </location>
</feature>
<dbReference type="SUPFAM" id="SSF53300">
    <property type="entry name" value="vWA-like"/>
    <property type="match status" value="1"/>
</dbReference>
<dbReference type="Pfam" id="PF17643">
    <property type="entry name" value="TssR"/>
    <property type="match status" value="1"/>
</dbReference>
<reference evidence="3" key="1">
    <citation type="journal article" date="2014" name="Int. J. Syst. Evol. Microbiol.">
        <title>Complete genome sequence of Corynebacterium casei LMG S-19264T (=DSM 44701T), isolated from a smear-ripened cheese.</title>
        <authorList>
            <consortium name="US DOE Joint Genome Institute (JGI-PGF)"/>
            <person name="Walter F."/>
            <person name="Albersmeier A."/>
            <person name="Kalinowski J."/>
            <person name="Ruckert C."/>
        </authorList>
    </citation>
    <scope>NUCLEOTIDE SEQUENCE</scope>
    <source>
        <strain evidence="3">NBRC 108769</strain>
    </source>
</reference>
<organism evidence="3 4">
    <name type="scientific">Portibacter lacus</name>
    <dbReference type="NCBI Taxonomy" id="1099794"/>
    <lineage>
        <taxon>Bacteria</taxon>
        <taxon>Pseudomonadati</taxon>
        <taxon>Bacteroidota</taxon>
        <taxon>Saprospiria</taxon>
        <taxon>Saprospirales</taxon>
        <taxon>Haliscomenobacteraceae</taxon>
        <taxon>Portibacter</taxon>
    </lineage>
</organism>
<protein>
    <recommendedName>
        <fullName evidence="5">VWFA domain-containing protein</fullName>
    </recommendedName>
</protein>
<name>A0AA37WF66_9BACT</name>
<dbReference type="AlphaFoldDB" id="A0AA37WF66"/>
<dbReference type="InterPro" id="IPR049360">
    <property type="entry name" value="T6SS_TssR-like_VWA"/>
</dbReference>
<dbReference type="Proteomes" id="UP001156666">
    <property type="component" value="Unassembled WGS sequence"/>
</dbReference>
<evidence type="ECO:0000313" key="4">
    <source>
        <dbReference type="Proteomes" id="UP001156666"/>
    </source>
</evidence>
<dbReference type="EMBL" id="BSOH01000007">
    <property type="protein sequence ID" value="GLR16665.1"/>
    <property type="molecule type" value="Genomic_DNA"/>
</dbReference>
<proteinExistence type="predicted"/>
<feature type="domain" description="Type VI secretion system TssR-like N-terminal barrel" evidence="1">
    <location>
        <begin position="26"/>
        <end position="105"/>
    </location>
</feature>
<dbReference type="Pfam" id="PF20782">
    <property type="entry name" value="TssR_VWA"/>
    <property type="match status" value="1"/>
</dbReference>
<evidence type="ECO:0000259" key="2">
    <source>
        <dbReference type="Pfam" id="PF20782"/>
    </source>
</evidence>
<comment type="caution">
    <text evidence="3">The sequence shown here is derived from an EMBL/GenBank/DDBJ whole genome shotgun (WGS) entry which is preliminary data.</text>
</comment>
<keyword evidence="4" id="KW-1185">Reference proteome</keyword>
<dbReference type="InterPro" id="IPR036465">
    <property type="entry name" value="vWFA_dom_sf"/>
</dbReference>
<reference evidence="3" key="2">
    <citation type="submission" date="2023-01" db="EMBL/GenBank/DDBJ databases">
        <title>Draft genome sequence of Portibacter lacus strain NBRC 108769.</title>
        <authorList>
            <person name="Sun Q."/>
            <person name="Mori K."/>
        </authorList>
    </citation>
    <scope>NUCLEOTIDE SEQUENCE</scope>
    <source>
        <strain evidence="3">NBRC 108769</strain>
    </source>
</reference>
<evidence type="ECO:0000313" key="3">
    <source>
        <dbReference type="EMBL" id="GLR16665.1"/>
    </source>
</evidence>
<evidence type="ECO:0000259" key="1">
    <source>
        <dbReference type="Pfam" id="PF17643"/>
    </source>
</evidence>
<accession>A0AA37WF66</accession>